<sequence length="185" mass="20915">MISRAILGPMLLGLILVQAQQQSVGLISGDRNIKDFLGRRPCLCSCDVMKNKAFYVTMRDPADWYTAVSYCTSIGMEIAAVWSTSELRALQETIQDEENEGGDEFYWIGANDLGKNGTYRWALTGRPVEEEVKQWDEGEPNNAQIGDSEQKEIEHCVAVDATSQKWNDFRCSEAKKFVCQRYPDN</sequence>
<protein>
    <submittedName>
        <fullName evidence="2">Uncharacterized protein</fullName>
    </submittedName>
</protein>
<name>A0A182FHB1_ANOAL</name>
<dbReference type="InterPro" id="IPR018378">
    <property type="entry name" value="C-type_lectin_CS"/>
</dbReference>
<accession>A0A182FHB1</accession>
<keyword evidence="3" id="KW-1185">Reference proteome</keyword>
<dbReference type="SMART" id="SM00034">
    <property type="entry name" value="CLECT"/>
    <property type="match status" value="1"/>
</dbReference>
<proteinExistence type="predicted"/>
<dbReference type="PANTHER" id="PTHR22803">
    <property type="entry name" value="MANNOSE, PHOSPHOLIPASE, LECTIN RECEPTOR RELATED"/>
    <property type="match status" value="1"/>
</dbReference>
<dbReference type="InterPro" id="IPR050111">
    <property type="entry name" value="C-type_lectin/snaclec_domain"/>
</dbReference>
<dbReference type="VEuPathDB" id="VectorBase:AALB005905"/>
<dbReference type="PROSITE" id="PS00615">
    <property type="entry name" value="C_TYPE_LECTIN_1"/>
    <property type="match status" value="1"/>
</dbReference>
<dbReference type="InterPro" id="IPR016187">
    <property type="entry name" value="CTDL_fold"/>
</dbReference>
<dbReference type="PROSITE" id="PS50041">
    <property type="entry name" value="C_TYPE_LECTIN_2"/>
    <property type="match status" value="1"/>
</dbReference>
<dbReference type="InterPro" id="IPR001304">
    <property type="entry name" value="C-type_lectin-like"/>
</dbReference>
<keyword evidence="1" id="KW-1015">Disulfide bond</keyword>
<dbReference type="InterPro" id="IPR016186">
    <property type="entry name" value="C-type_lectin-like/link_sf"/>
</dbReference>
<dbReference type="Pfam" id="PF00059">
    <property type="entry name" value="Lectin_C"/>
    <property type="match status" value="1"/>
</dbReference>
<evidence type="ECO:0000256" key="1">
    <source>
        <dbReference type="ARBA" id="ARBA00023157"/>
    </source>
</evidence>
<dbReference type="AlphaFoldDB" id="A0A182FHB1"/>
<evidence type="ECO:0000313" key="2">
    <source>
        <dbReference type="EnsemblMetazoa" id="AALB005905-PA"/>
    </source>
</evidence>
<evidence type="ECO:0000313" key="3">
    <source>
        <dbReference type="Proteomes" id="UP000069272"/>
    </source>
</evidence>
<dbReference type="Gene3D" id="3.10.100.10">
    <property type="entry name" value="Mannose-Binding Protein A, subunit A"/>
    <property type="match status" value="1"/>
</dbReference>
<dbReference type="Proteomes" id="UP000069272">
    <property type="component" value="Chromosome 3L"/>
</dbReference>
<organism evidence="2 3">
    <name type="scientific">Anopheles albimanus</name>
    <name type="common">New world malaria mosquito</name>
    <dbReference type="NCBI Taxonomy" id="7167"/>
    <lineage>
        <taxon>Eukaryota</taxon>
        <taxon>Metazoa</taxon>
        <taxon>Ecdysozoa</taxon>
        <taxon>Arthropoda</taxon>
        <taxon>Hexapoda</taxon>
        <taxon>Insecta</taxon>
        <taxon>Pterygota</taxon>
        <taxon>Neoptera</taxon>
        <taxon>Endopterygota</taxon>
        <taxon>Diptera</taxon>
        <taxon>Nematocera</taxon>
        <taxon>Culicoidea</taxon>
        <taxon>Culicidae</taxon>
        <taxon>Anophelinae</taxon>
        <taxon>Anopheles</taxon>
    </lineage>
</organism>
<dbReference type="EnsemblMetazoa" id="AALB005905-RA">
    <property type="protein sequence ID" value="AALB005905-PA"/>
    <property type="gene ID" value="AALB005905"/>
</dbReference>
<dbReference type="SUPFAM" id="SSF56436">
    <property type="entry name" value="C-type lectin-like"/>
    <property type="match status" value="1"/>
</dbReference>
<reference evidence="2" key="2">
    <citation type="submission" date="2022-08" db="UniProtKB">
        <authorList>
            <consortium name="EnsemblMetazoa"/>
        </authorList>
    </citation>
    <scope>IDENTIFICATION</scope>
    <source>
        <strain evidence="2">STECLA/ALBI9_A</strain>
    </source>
</reference>
<reference evidence="2 3" key="1">
    <citation type="journal article" date="2017" name="G3 (Bethesda)">
        <title>The Physical Genome Mapping of Anopheles albimanus Corrected Scaffold Misassemblies and Identified Interarm Rearrangements in Genus Anopheles.</title>
        <authorList>
            <person name="Artemov G.N."/>
            <person name="Peery A.N."/>
            <person name="Jiang X."/>
            <person name="Tu Z."/>
            <person name="Stegniy V.N."/>
            <person name="Sharakhova M.V."/>
            <person name="Sharakhov I.V."/>
        </authorList>
    </citation>
    <scope>NUCLEOTIDE SEQUENCE [LARGE SCALE GENOMIC DNA]</scope>
    <source>
        <strain evidence="2 3">ALBI9_A</strain>
    </source>
</reference>
<dbReference type="STRING" id="7167.A0A182FHB1"/>
<dbReference type="VEuPathDB" id="VectorBase:AALB20_027756"/>